<evidence type="ECO:0000313" key="1">
    <source>
        <dbReference type="EMBL" id="EYB88883.1"/>
    </source>
</evidence>
<reference evidence="2" key="1">
    <citation type="journal article" date="2015" name="Nat. Genet.">
        <title>The genome and transcriptome of the zoonotic hookworm Ancylostoma ceylanicum identify infection-specific gene families.</title>
        <authorList>
            <person name="Schwarz E.M."/>
            <person name="Hu Y."/>
            <person name="Antoshechkin I."/>
            <person name="Miller M.M."/>
            <person name="Sternberg P.W."/>
            <person name="Aroian R.V."/>
        </authorList>
    </citation>
    <scope>NUCLEOTIDE SEQUENCE</scope>
    <source>
        <strain evidence="2">HY135</strain>
    </source>
</reference>
<sequence length="231" mass="26178">MTNPSILEEREAENLPGNVHVSRHLSHPLNVLVLGVDVKCSEIATKSCYNAFYCNLYQLSVSNAYREHASPPQRERGNYSRFEDLALCVCVLPCGYSDARTDEGDGKPPCTANRTEKKVKSSHVQEELEYDVWLKFFNNGSVVRRVFTYLRNSGYQYLTISKEAKAQYTARKINQTQLKTSDLENTSANLHRGKSERLHLFVSEALCVVATCILKIEFWGVLLGVEKPHQS</sequence>
<organism evidence="1 2">
    <name type="scientific">Ancylostoma ceylanicum</name>
    <dbReference type="NCBI Taxonomy" id="53326"/>
    <lineage>
        <taxon>Eukaryota</taxon>
        <taxon>Metazoa</taxon>
        <taxon>Ecdysozoa</taxon>
        <taxon>Nematoda</taxon>
        <taxon>Chromadorea</taxon>
        <taxon>Rhabditida</taxon>
        <taxon>Rhabditina</taxon>
        <taxon>Rhabditomorpha</taxon>
        <taxon>Strongyloidea</taxon>
        <taxon>Ancylostomatidae</taxon>
        <taxon>Ancylostomatinae</taxon>
        <taxon>Ancylostoma</taxon>
    </lineage>
</organism>
<evidence type="ECO:0000313" key="2">
    <source>
        <dbReference type="Proteomes" id="UP000024635"/>
    </source>
</evidence>
<accession>A0A016SDV1</accession>
<dbReference type="AlphaFoldDB" id="A0A016SDV1"/>
<protein>
    <submittedName>
        <fullName evidence="1">Uncharacterized protein</fullName>
    </submittedName>
</protein>
<comment type="caution">
    <text evidence="1">The sequence shown here is derived from an EMBL/GenBank/DDBJ whole genome shotgun (WGS) entry which is preliminary data.</text>
</comment>
<gene>
    <name evidence="1" type="primary">Acey_s0240.g3355</name>
    <name evidence="1" type="ORF">Y032_0240g3355</name>
</gene>
<proteinExistence type="predicted"/>
<name>A0A016SDV1_9BILA</name>
<dbReference type="Proteomes" id="UP000024635">
    <property type="component" value="Unassembled WGS sequence"/>
</dbReference>
<dbReference type="EMBL" id="JARK01001576">
    <property type="protein sequence ID" value="EYB88883.1"/>
    <property type="molecule type" value="Genomic_DNA"/>
</dbReference>
<keyword evidence="2" id="KW-1185">Reference proteome</keyword>